<name>A0A177E4S1_9BACT</name>
<dbReference type="Gene3D" id="3.40.50.10330">
    <property type="entry name" value="Probable inorganic polyphosphate/atp-NAD kinase, domain 1"/>
    <property type="match status" value="1"/>
</dbReference>
<evidence type="ECO:0000313" key="3">
    <source>
        <dbReference type="EMBL" id="OAG26788.1"/>
    </source>
</evidence>
<dbReference type="STRING" id="1795632.TH606_10470"/>
<feature type="domain" description="DAGKc" evidence="2">
    <location>
        <begin position="9"/>
        <end position="105"/>
    </location>
</feature>
<protein>
    <recommendedName>
        <fullName evidence="2">DAGKc domain-containing protein</fullName>
    </recommendedName>
</protein>
<dbReference type="EMBL" id="LSFI01000065">
    <property type="protein sequence ID" value="OAG26788.1"/>
    <property type="molecule type" value="Genomic_DNA"/>
</dbReference>
<reference evidence="3 4" key="1">
    <citation type="submission" date="2016-02" db="EMBL/GenBank/DDBJ databases">
        <title>Draft genome sequence of Thermodesulfatator sp. S606.</title>
        <authorList>
            <person name="Lai Q."/>
            <person name="Cao J."/>
            <person name="Dupont S."/>
            <person name="Shao Z."/>
            <person name="Jebbar M."/>
            <person name="Alain K."/>
        </authorList>
    </citation>
    <scope>NUCLEOTIDE SEQUENCE [LARGE SCALE GENOMIC DNA]</scope>
    <source>
        <strain evidence="3 4">S606</strain>
    </source>
</reference>
<dbReference type="SUPFAM" id="SSF111331">
    <property type="entry name" value="NAD kinase/diacylglycerol kinase-like"/>
    <property type="match status" value="1"/>
</dbReference>
<evidence type="ECO:0000256" key="1">
    <source>
        <dbReference type="SAM" id="Phobius"/>
    </source>
</evidence>
<dbReference type="Proteomes" id="UP000076964">
    <property type="component" value="Unassembled WGS sequence"/>
</dbReference>
<dbReference type="GO" id="GO:0016301">
    <property type="term" value="F:kinase activity"/>
    <property type="evidence" value="ECO:0007669"/>
    <property type="project" value="InterPro"/>
</dbReference>
<evidence type="ECO:0000259" key="2">
    <source>
        <dbReference type="Pfam" id="PF00781"/>
    </source>
</evidence>
<dbReference type="AlphaFoldDB" id="A0A177E4S1"/>
<comment type="caution">
    <text evidence="3">The sequence shown here is derived from an EMBL/GenBank/DDBJ whole genome shotgun (WGS) entry which is preliminary data.</text>
</comment>
<proteinExistence type="predicted"/>
<gene>
    <name evidence="3" type="ORF">TH606_10470</name>
</gene>
<organism evidence="3 4">
    <name type="scientific">Thermodesulfatator autotrophicus</name>
    <dbReference type="NCBI Taxonomy" id="1795632"/>
    <lineage>
        <taxon>Bacteria</taxon>
        <taxon>Pseudomonadati</taxon>
        <taxon>Thermodesulfobacteriota</taxon>
        <taxon>Thermodesulfobacteria</taxon>
        <taxon>Thermodesulfobacteriales</taxon>
        <taxon>Thermodesulfatatoraceae</taxon>
        <taxon>Thermodesulfatator</taxon>
    </lineage>
</organism>
<dbReference type="InterPro" id="IPR016064">
    <property type="entry name" value="NAD/diacylglycerol_kinase_sf"/>
</dbReference>
<dbReference type="InterPro" id="IPR001206">
    <property type="entry name" value="Diacylglycerol_kinase_cat_dom"/>
</dbReference>
<keyword evidence="1" id="KW-1133">Transmembrane helix</keyword>
<dbReference type="Pfam" id="PF00781">
    <property type="entry name" value="DAGK_cat"/>
    <property type="match status" value="1"/>
</dbReference>
<evidence type="ECO:0000313" key="4">
    <source>
        <dbReference type="Proteomes" id="UP000076964"/>
    </source>
</evidence>
<dbReference type="InterPro" id="IPR017438">
    <property type="entry name" value="ATP-NAD_kinase_N"/>
</dbReference>
<keyword evidence="1" id="KW-0812">Transmembrane</keyword>
<feature type="transmembrane region" description="Helical" evidence="1">
    <location>
        <begin position="138"/>
        <end position="158"/>
    </location>
</feature>
<keyword evidence="1" id="KW-0472">Membrane</keyword>
<keyword evidence="4" id="KW-1185">Reference proteome</keyword>
<accession>A0A177E4S1</accession>
<sequence length="280" mass="31659">MKNFCKDQVALVWNPRGGKNLKEGLILMALARQAGLTEVIVKDYSEIETTLKSLIAQGKKHFLVSGGDGTVSAFLTAYFRNFPEKEVYLTVLPGGTNNLIAWDVSRPFGQLRIFKFFLTQKTPKVLKRKVLKIIPGEYYGLFCAAGLLAEGTFLYNILRKKKGIRGLKNISQVIAETIKKGFKREMPLIVETNSLVYFPETAMLTTLNRLFIPLKPFPRVNKCSQIKIGLFPRKIIPFKTFCEREVRLHTPGIALDGEEIESPANLFKIILAGEITFLKW</sequence>